<comment type="caution">
    <text evidence="1">The sequence shown here is derived from an EMBL/GenBank/DDBJ whole genome shotgun (WGS) entry which is preliminary data.</text>
</comment>
<dbReference type="EMBL" id="BPLR01007476">
    <property type="protein sequence ID" value="GIY17174.1"/>
    <property type="molecule type" value="Genomic_DNA"/>
</dbReference>
<protein>
    <submittedName>
        <fullName evidence="1">Uncharacterized protein</fullName>
    </submittedName>
</protein>
<keyword evidence="2" id="KW-1185">Reference proteome</keyword>
<reference evidence="1 2" key="1">
    <citation type="submission" date="2021-06" db="EMBL/GenBank/DDBJ databases">
        <title>Caerostris extrusa draft genome.</title>
        <authorList>
            <person name="Kono N."/>
            <person name="Arakawa K."/>
        </authorList>
    </citation>
    <scope>NUCLEOTIDE SEQUENCE [LARGE SCALE GENOMIC DNA]</scope>
</reference>
<dbReference type="Proteomes" id="UP001054945">
    <property type="component" value="Unassembled WGS sequence"/>
</dbReference>
<evidence type="ECO:0000313" key="2">
    <source>
        <dbReference type="Proteomes" id="UP001054945"/>
    </source>
</evidence>
<name>A0AAV4R824_CAEEX</name>
<accession>A0AAV4R824</accession>
<sequence>MLVLSHCEKTVEVCPLPSMMHDLPEVLIGANVVIKDSLSKTIGVPEYALFSRAVSIVREEFLRPAFGPQLIREQWV</sequence>
<evidence type="ECO:0000313" key="1">
    <source>
        <dbReference type="EMBL" id="GIY17174.1"/>
    </source>
</evidence>
<organism evidence="1 2">
    <name type="scientific">Caerostris extrusa</name>
    <name type="common">Bark spider</name>
    <name type="synonym">Caerostris bankana</name>
    <dbReference type="NCBI Taxonomy" id="172846"/>
    <lineage>
        <taxon>Eukaryota</taxon>
        <taxon>Metazoa</taxon>
        <taxon>Ecdysozoa</taxon>
        <taxon>Arthropoda</taxon>
        <taxon>Chelicerata</taxon>
        <taxon>Arachnida</taxon>
        <taxon>Araneae</taxon>
        <taxon>Araneomorphae</taxon>
        <taxon>Entelegynae</taxon>
        <taxon>Araneoidea</taxon>
        <taxon>Araneidae</taxon>
        <taxon>Caerostris</taxon>
    </lineage>
</organism>
<gene>
    <name evidence="1" type="ORF">CEXT_14301</name>
</gene>
<dbReference type="AlphaFoldDB" id="A0AAV4R824"/>
<proteinExistence type="predicted"/>